<dbReference type="RefSeq" id="WP_125137786.1">
    <property type="nucleotide sequence ID" value="NZ_LR130778.1"/>
</dbReference>
<dbReference type="SUPFAM" id="SSF63817">
    <property type="entry name" value="Sortase"/>
    <property type="match status" value="1"/>
</dbReference>
<proteinExistence type="predicted"/>
<feature type="active site" description="Acyl-thioester intermediate" evidence="2">
    <location>
        <position position="220"/>
    </location>
</feature>
<dbReference type="Proteomes" id="UP000279029">
    <property type="component" value="Chromosome"/>
</dbReference>
<dbReference type="NCBIfam" id="TIGR03064">
    <property type="entry name" value="sortase_srtB"/>
    <property type="match status" value="1"/>
</dbReference>
<evidence type="ECO:0000313" key="4">
    <source>
        <dbReference type="Proteomes" id="UP000279029"/>
    </source>
</evidence>
<evidence type="ECO:0000313" key="3">
    <source>
        <dbReference type="EMBL" id="VDN48688.1"/>
    </source>
</evidence>
<dbReference type="GO" id="GO:0016787">
    <property type="term" value="F:hydrolase activity"/>
    <property type="evidence" value="ECO:0007669"/>
    <property type="project" value="UniProtKB-KW"/>
</dbReference>
<dbReference type="OrthoDB" id="9806013at2"/>
<accession>A0A3P7PIE0</accession>
<keyword evidence="4" id="KW-1185">Reference proteome</keyword>
<keyword evidence="1" id="KW-0378">Hydrolase</keyword>
<protein>
    <submittedName>
        <fullName evidence="3">SrtB family sortase</fullName>
    </submittedName>
</protein>
<dbReference type="Pfam" id="PF04203">
    <property type="entry name" value="Sortase"/>
    <property type="match status" value="1"/>
</dbReference>
<organism evidence="3 4">
    <name type="scientific">Petrocella atlantisensis</name>
    <dbReference type="NCBI Taxonomy" id="2173034"/>
    <lineage>
        <taxon>Bacteria</taxon>
        <taxon>Bacillati</taxon>
        <taxon>Bacillota</taxon>
        <taxon>Clostridia</taxon>
        <taxon>Lachnospirales</taxon>
        <taxon>Vallitaleaceae</taxon>
        <taxon>Petrocella</taxon>
    </lineage>
</organism>
<dbReference type="CDD" id="cd05826">
    <property type="entry name" value="Sortase_B"/>
    <property type="match status" value="1"/>
</dbReference>
<feature type="active site" description="Proton donor/acceptor" evidence="2">
    <location>
        <position position="128"/>
    </location>
</feature>
<reference evidence="3 4" key="1">
    <citation type="submission" date="2018-09" db="EMBL/GenBank/DDBJ databases">
        <authorList>
            <person name="Postec A."/>
        </authorList>
    </citation>
    <scope>NUCLEOTIDE SEQUENCE [LARGE SCALE GENOMIC DNA]</scope>
    <source>
        <strain evidence="3">70B-A</strain>
    </source>
</reference>
<name>A0A3P7PIE0_9FIRM</name>
<dbReference type="AlphaFoldDB" id="A0A3P7PIE0"/>
<dbReference type="InterPro" id="IPR009835">
    <property type="entry name" value="SrtB"/>
</dbReference>
<evidence type="ECO:0000256" key="2">
    <source>
        <dbReference type="PIRSR" id="PIRSR605754-1"/>
    </source>
</evidence>
<gene>
    <name evidence="3" type="primary">srtB</name>
    <name evidence="3" type="ORF">PATL70BA_2784</name>
</gene>
<dbReference type="InterPro" id="IPR023365">
    <property type="entry name" value="Sortase_dom-sf"/>
</dbReference>
<dbReference type="InterPro" id="IPR005754">
    <property type="entry name" value="Sortase"/>
</dbReference>
<dbReference type="Gene3D" id="2.40.260.10">
    <property type="entry name" value="Sortase"/>
    <property type="match status" value="1"/>
</dbReference>
<evidence type="ECO:0000256" key="1">
    <source>
        <dbReference type="ARBA" id="ARBA00022801"/>
    </source>
</evidence>
<sequence length="239" mass="27621">MLLNTIRFFIVIIIVLINFTRSNTNEPIVLTAPSYLIEVPQIPTPELKDDSFHIRANPSIELLNKNKDYVGWIQIENTIIDYPILKGPDNDFYLSRNFEQQPADAGSIFMDYRNFGFGFDQHTIVYGHNMKNDSMFGQLDLYLDSSFALANPIIYIQDLYGLRKYQVFSSYYATADVDLIQTDLSTIDTEHFYSKLIEKSGIDYDLYPNTSDRILSLVTCNYDVNDGRLFVHAFEIIDL</sequence>
<dbReference type="EMBL" id="LR130778">
    <property type="protein sequence ID" value="VDN48688.1"/>
    <property type="molecule type" value="Genomic_DNA"/>
</dbReference>
<dbReference type="KEGG" id="cbar:PATL70BA_2784"/>